<keyword evidence="5" id="KW-1185">Reference proteome</keyword>
<feature type="compositionally biased region" description="Basic and acidic residues" evidence="1">
    <location>
        <begin position="231"/>
        <end position="250"/>
    </location>
</feature>
<feature type="compositionally biased region" description="Polar residues" evidence="1">
    <location>
        <begin position="251"/>
        <end position="264"/>
    </location>
</feature>
<dbReference type="PANTHER" id="PTHR21726:SF73">
    <property type="entry name" value="DUF3741-ASSOCIATED SEQUENCE MOTIF PROTEIN-RELATED"/>
    <property type="match status" value="1"/>
</dbReference>
<dbReference type="Pfam" id="PF14383">
    <property type="entry name" value="VARLMGL"/>
    <property type="match status" value="1"/>
</dbReference>
<dbReference type="InterPro" id="IPR032795">
    <property type="entry name" value="DUF3741-assoc"/>
</dbReference>
<feature type="region of interest" description="Disordered" evidence="1">
    <location>
        <begin position="34"/>
        <end position="60"/>
    </location>
</feature>
<feature type="compositionally biased region" description="Low complexity" evidence="1">
    <location>
        <begin position="214"/>
        <end position="224"/>
    </location>
</feature>
<dbReference type="PANTHER" id="PTHR21726">
    <property type="entry name" value="PHOSPHATIDYLINOSITOL N-ACETYLGLUCOSAMINYLTRANSFERASE SUBUNIT P DOWN SYNDROME CRITICAL REGION PROTEIN 5 -RELATED"/>
    <property type="match status" value="1"/>
</dbReference>
<feature type="domain" description="DUF4378" evidence="2">
    <location>
        <begin position="654"/>
        <end position="792"/>
    </location>
</feature>
<dbReference type="EMBL" id="OX465082">
    <property type="protein sequence ID" value="CAI9289320.1"/>
    <property type="molecule type" value="Genomic_DNA"/>
</dbReference>
<feature type="compositionally biased region" description="Polar residues" evidence="1">
    <location>
        <begin position="288"/>
        <end position="308"/>
    </location>
</feature>
<name>A0AA35ZBB2_LACSI</name>
<evidence type="ECO:0000259" key="2">
    <source>
        <dbReference type="Pfam" id="PF14309"/>
    </source>
</evidence>
<gene>
    <name evidence="4" type="ORF">LSALG_LOCUS28564</name>
</gene>
<feature type="region of interest" description="Disordered" evidence="1">
    <location>
        <begin position="211"/>
        <end position="370"/>
    </location>
</feature>
<dbReference type="Pfam" id="PF14309">
    <property type="entry name" value="DUF4378"/>
    <property type="match status" value="1"/>
</dbReference>
<feature type="compositionally biased region" description="Low complexity" evidence="1">
    <location>
        <begin position="335"/>
        <end position="347"/>
    </location>
</feature>
<proteinExistence type="predicted"/>
<evidence type="ECO:0000259" key="3">
    <source>
        <dbReference type="Pfam" id="PF14383"/>
    </source>
</evidence>
<feature type="compositionally biased region" description="Low complexity" evidence="1">
    <location>
        <begin position="309"/>
        <end position="324"/>
    </location>
</feature>
<dbReference type="Proteomes" id="UP001177003">
    <property type="component" value="Chromosome 6"/>
</dbReference>
<reference evidence="4" key="1">
    <citation type="submission" date="2023-04" db="EMBL/GenBank/DDBJ databases">
        <authorList>
            <person name="Vijverberg K."/>
            <person name="Xiong W."/>
            <person name="Schranz E."/>
        </authorList>
    </citation>
    <scope>NUCLEOTIDE SEQUENCE</scope>
</reference>
<feature type="compositionally biased region" description="Polar residues" evidence="1">
    <location>
        <begin position="36"/>
        <end position="45"/>
    </location>
</feature>
<evidence type="ECO:0000313" key="5">
    <source>
        <dbReference type="Proteomes" id="UP001177003"/>
    </source>
</evidence>
<feature type="domain" description="DUF3741" evidence="3">
    <location>
        <begin position="85"/>
        <end position="114"/>
    </location>
</feature>
<accession>A0AA35ZBB2</accession>
<evidence type="ECO:0000256" key="1">
    <source>
        <dbReference type="SAM" id="MobiDB-lite"/>
    </source>
</evidence>
<dbReference type="InterPro" id="IPR025486">
    <property type="entry name" value="DUF4378"/>
</dbReference>
<evidence type="ECO:0000313" key="4">
    <source>
        <dbReference type="EMBL" id="CAI9289320.1"/>
    </source>
</evidence>
<sequence>MGAQKHGSKGGGSGGYVGGFLHLFDWNAKSRKKLFSSKSESPEQPKQTKRTDGNMPMTRFNMMEEDETIGGLSYKESSDYSCATSITDDDNYGTKAPGVVARLMGLDSLPTFNFSDTYSNPSFDSQSYKDSSTPYITKDPKFESIDCQMEAIKSTPQKRAFEKFQTETLPPKSAKSIPITRHKLLSPIKNSKFVSSSNPKSIMEAATKIPFGGSSSSSPSPSSSVPFRVKVSKENLSRKPKVPEGSRRGLESNSVKNVKGQQSLEPKKSISLALQAKANVQKREGLNHRTQSVKTQSNTERNTQKNPVSLNVLKQNNQKQNSLVDRGKSTPQTRKQISSQKSSSKVSENMKTSHKKEPYSTTRRKRSMEDNNHVEKNVVRDKSYRSNRNDVVSFTFTSPISRPIIPTNNASNSSSSLNYNVIGGDALSTLLEQKLRELTGAPASVSQDSLMEADIRDDSTHGFSSSYDPLHLTRKNKDQDMMDRNDSSVGFSSYDPLQLMKNHQDQDMITRDESSCGFSSYDPLQLMKKHQGQDRIKGDLSYGFSSNNNPQELMKHNKVVEPMSECSTNDYEYRKFLRAQQPSPNSVLEPSFITESCNSSDTADSCKPNSTSVQGQELIGKANTFSRNSTPMDVDTELLDSASSTSKLTKWEPEYVTQVLEDIETMFTDFSLGKTRKIVNPRVFDKLEFGKPNEEVVKLRRELVFNCVSECMETRCRVWGKGLAMVSRPNRLAQDVYKEIEGWEDMKDSMVDELVDKDMSGEGYKRWLDFDVEVFEYGVEIESWLIDSLINEVVDDILVL</sequence>
<evidence type="ECO:0008006" key="6">
    <source>
        <dbReference type="Google" id="ProtNLM"/>
    </source>
</evidence>
<protein>
    <recommendedName>
        <fullName evidence="6">DUF4378 domain-containing protein</fullName>
    </recommendedName>
</protein>
<organism evidence="4 5">
    <name type="scientific">Lactuca saligna</name>
    <name type="common">Willowleaf lettuce</name>
    <dbReference type="NCBI Taxonomy" id="75948"/>
    <lineage>
        <taxon>Eukaryota</taxon>
        <taxon>Viridiplantae</taxon>
        <taxon>Streptophyta</taxon>
        <taxon>Embryophyta</taxon>
        <taxon>Tracheophyta</taxon>
        <taxon>Spermatophyta</taxon>
        <taxon>Magnoliopsida</taxon>
        <taxon>eudicotyledons</taxon>
        <taxon>Gunneridae</taxon>
        <taxon>Pentapetalae</taxon>
        <taxon>asterids</taxon>
        <taxon>campanulids</taxon>
        <taxon>Asterales</taxon>
        <taxon>Asteraceae</taxon>
        <taxon>Cichorioideae</taxon>
        <taxon>Cichorieae</taxon>
        <taxon>Lactucinae</taxon>
        <taxon>Lactuca</taxon>
    </lineage>
</organism>
<dbReference type="AlphaFoldDB" id="A0AA35ZBB2"/>